<protein>
    <recommendedName>
        <fullName evidence="6">Reverse transcriptase Ty1/copia-type domain-containing protein</fullName>
    </recommendedName>
</protein>
<dbReference type="Pfam" id="PF25597">
    <property type="entry name" value="SH3_retrovirus"/>
    <property type="match status" value="1"/>
</dbReference>
<dbReference type="HOGENOM" id="CLU_001650_5_3_1"/>
<dbReference type="InterPro" id="IPR054722">
    <property type="entry name" value="PolX-like_BBD"/>
</dbReference>
<evidence type="ECO:0008006" key="6">
    <source>
        <dbReference type="Google" id="ProtNLM"/>
    </source>
</evidence>
<proteinExistence type="predicted"/>
<keyword evidence="1" id="KW-0732">Signal</keyword>
<dbReference type="STRING" id="126957.T1IYF7"/>
<evidence type="ECO:0000259" key="2">
    <source>
        <dbReference type="Pfam" id="PF22936"/>
    </source>
</evidence>
<dbReference type="EMBL" id="AFFK01020293">
    <property type="status" value="NOT_ANNOTATED_CDS"/>
    <property type="molecule type" value="Genomic_DNA"/>
</dbReference>
<dbReference type="Proteomes" id="UP000014500">
    <property type="component" value="Unassembled WGS sequence"/>
</dbReference>
<dbReference type="PhylomeDB" id="T1IYF7"/>
<organism evidence="4 5">
    <name type="scientific">Strigamia maritima</name>
    <name type="common">European centipede</name>
    <name type="synonym">Geophilus maritimus</name>
    <dbReference type="NCBI Taxonomy" id="126957"/>
    <lineage>
        <taxon>Eukaryota</taxon>
        <taxon>Metazoa</taxon>
        <taxon>Ecdysozoa</taxon>
        <taxon>Arthropoda</taxon>
        <taxon>Myriapoda</taxon>
        <taxon>Chilopoda</taxon>
        <taxon>Pleurostigmophora</taxon>
        <taxon>Geophilomorpha</taxon>
        <taxon>Linotaeniidae</taxon>
        <taxon>Strigamia</taxon>
    </lineage>
</organism>
<dbReference type="EnsemblMetazoa" id="SMAR006267-RA">
    <property type="protein sequence ID" value="SMAR006267-PA"/>
    <property type="gene ID" value="SMAR006267"/>
</dbReference>
<feature type="domain" description="Retrovirus-related Pol polyprotein from transposon TNT 1-94-like beta-barrel" evidence="2">
    <location>
        <begin position="454"/>
        <end position="536"/>
    </location>
</feature>
<dbReference type="Pfam" id="PF22936">
    <property type="entry name" value="Pol_BBD"/>
    <property type="match status" value="1"/>
</dbReference>
<dbReference type="PANTHER" id="PTHR47481:SF22">
    <property type="entry name" value="RETROTRANSPOSON GAG DOMAIN-CONTAINING PROTEIN"/>
    <property type="match status" value="1"/>
</dbReference>
<accession>T1IYF7</accession>
<evidence type="ECO:0000313" key="4">
    <source>
        <dbReference type="EnsemblMetazoa" id="SMAR006267-PA"/>
    </source>
</evidence>
<evidence type="ECO:0000259" key="3">
    <source>
        <dbReference type="Pfam" id="PF25597"/>
    </source>
</evidence>
<feature type="chain" id="PRO_5004578989" description="Reverse transcriptase Ty1/copia-type domain-containing protein" evidence="1">
    <location>
        <begin position="20"/>
        <end position="1063"/>
    </location>
</feature>
<dbReference type="eggNOG" id="KOG0017">
    <property type="taxonomic scope" value="Eukaryota"/>
</dbReference>
<reference evidence="5" key="1">
    <citation type="submission" date="2011-05" db="EMBL/GenBank/DDBJ databases">
        <authorList>
            <person name="Richards S.R."/>
            <person name="Qu J."/>
            <person name="Jiang H."/>
            <person name="Jhangiani S.N."/>
            <person name="Agravi P."/>
            <person name="Goodspeed R."/>
            <person name="Gross S."/>
            <person name="Mandapat C."/>
            <person name="Jackson L."/>
            <person name="Mathew T."/>
            <person name="Pu L."/>
            <person name="Thornton R."/>
            <person name="Saada N."/>
            <person name="Wilczek-Boney K.B."/>
            <person name="Lee S."/>
            <person name="Kovar C."/>
            <person name="Wu Y."/>
            <person name="Scherer S.E."/>
            <person name="Worley K.C."/>
            <person name="Muzny D.M."/>
            <person name="Gibbs R."/>
        </authorList>
    </citation>
    <scope>NUCLEOTIDE SEQUENCE</scope>
    <source>
        <strain evidence="5">Brora</strain>
    </source>
</reference>
<feature type="domain" description="Retroviral polymerase SH3-like" evidence="3">
    <location>
        <begin position="653"/>
        <end position="714"/>
    </location>
</feature>
<name>T1IYF7_STRMM</name>
<keyword evidence="5" id="KW-1185">Reference proteome</keyword>
<evidence type="ECO:0000256" key="1">
    <source>
        <dbReference type="SAM" id="SignalP"/>
    </source>
</evidence>
<dbReference type="AlphaFoldDB" id="T1IYF7"/>
<dbReference type="Pfam" id="PF14223">
    <property type="entry name" value="Retrotran_gag_2"/>
    <property type="match status" value="1"/>
</dbReference>
<feature type="signal peptide" evidence="1">
    <location>
        <begin position="1"/>
        <end position="19"/>
    </location>
</feature>
<dbReference type="PANTHER" id="PTHR47481">
    <property type="match status" value="1"/>
</dbReference>
<reference evidence="4" key="2">
    <citation type="submission" date="2015-02" db="UniProtKB">
        <authorList>
            <consortium name="EnsemblMetazoa"/>
        </authorList>
    </citation>
    <scope>IDENTIFICATION</scope>
</reference>
<dbReference type="InterPro" id="IPR057670">
    <property type="entry name" value="SH3_retrovirus"/>
</dbReference>
<evidence type="ECO:0000313" key="5">
    <source>
        <dbReference type="Proteomes" id="UP000014500"/>
    </source>
</evidence>
<sequence>MLWMKFWAFLVSIFASAFGVDLRPILTCLTVCRCLGSSGYCLSPHLARQTKLLLPLVIFFSYGRHFCDVLKKMSAILDFGPFHSCRTGFLLILPLVLCIWSRCYDLPSGFWFLKPVFEFLWIWSVRPRCDLQEERGQQITDNCVWVLNKEDSTEDNILKSSPLELPNLKGLLFSFRGSEFWLRIWINLHEFCELVGIIVLASSVVNCLVLGILFRSIMAERDSVLSFKKLNELNYVSWKRDMLACLASKGLSKFIDPKHAVAAGATAADVTLFETSQSKAGGIIYLSIEDKLKCLLDGLEGPADRWDKLAKTYEPQSKARISRLLGEFHLAQMKENESIILFLNRITQLARDLSLAGKMIPDDDIAYRMMCTLPPQYHNVVGIMHRWDDAQFTAANVEKTLIEEFESLKSRELLGFTGKGKSKGSNANESVSFSHFSDSLIIDGLNVSTTDNEWIWDTGSGAHLCYDKNLFTELTIGKPYKMNAYAGTFDVEGIGTVCFDHMIGNKVHRITLNKVGYAPSGKRNLISGSRAMQAGCTWSGRSNEVLVRNKQNRPTLRFVEHKGLFKLSATKCNENLPKSSVKAAVKENCEAKTNVVESNAVGDLKLWHRRLMHTGVDSIIKMSSQEVVRDGFTPYEKMFGHKPNISYFRVIGSKCFRLLLKSQRDTKLGPVSKECILVGYCWHTKGYRVYDPEDDKLYNTQDVKFLETSYSDATKHTISFDNRDDDDWGHKVVASPTKTPILAKSEGIWERVAKQRPMTEKFPGRYDSTLSFEGKTFRSAKAVREFCADNDIEYADASVRHAFKNNNPFQGVWDIKDVAVGGNGGSSPDMSPDEGTSTSNIVDLSVYFNGLECSNAIEAPDRLDWESAMNDEETKLRAVALLNKAFKCVNLGRTKRFLGIDIIRVSGGIRFSQKSYIEGLFERFKSFGFKNVKEPFKVGMDLNDLNCEGDVLDANEYPYRTLVGILMFISRYTRPDICVAINILARYNSAPKAGMHFVKNDVEISKTKYIDVKIQFVKESYESKLFNLQYINTQKNLADILTKRVNMQKIADLCKYLDVYGLE</sequence>